<proteinExistence type="predicted"/>
<dbReference type="InterPro" id="IPR050322">
    <property type="entry name" value="Fe-S_cluster_asmbl/transfer"/>
</dbReference>
<name>A0A7K0EKV9_9BACT</name>
<dbReference type="PANTHER" id="PTHR10072">
    <property type="entry name" value="IRON-SULFUR CLUSTER ASSEMBLY PROTEIN"/>
    <property type="match status" value="1"/>
</dbReference>
<reference evidence="1 2" key="1">
    <citation type="journal article" date="2018" name="Antonie Van Leeuwenhoek">
        <title>Larkinella terrae sp. nov., isolated from soil on Jeju Island, South Korea.</title>
        <authorList>
            <person name="Ten L.N."/>
            <person name="Jeon J."/>
            <person name="Park S.J."/>
            <person name="Park S."/>
            <person name="Lee S.Y."/>
            <person name="Kim M.K."/>
            <person name="Jung H.Y."/>
        </authorList>
    </citation>
    <scope>NUCLEOTIDE SEQUENCE [LARGE SCALE GENOMIC DNA]</scope>
    <source>
        <strain evidence="1 2">KCTC 52001</strain>
    </source>
</reference>
<evidence type="ECO:0000313" key="2">
    <source>
        <dbReference type="Proteomes" id="UP000441754"/>
    </source>
</evidence>
<accession>A0A7K0EKV9</accession>
<organism evidence="1 2">
    <name type="scientific">Larkinella terrae</name>
    <dbReference type="NCBI Taxonomy" id="2025311"/>
    <lineage>
        <taxon>Bacteria</taxon>
        <taxon>Pseudomonadati</taxon>
        <taxon>Bacteroidota</taxon>
        <taxon>Cytophagia</taxon>
        <taxon>Cytophagales</taxon>
        <taxon>Spirosomataceae</taxon>
        <taxon>Larkinella</taxon>
    </lineage>
</organism>
<dbReference type="GO" id="GO:0051537">
    <property type="term" value="F:2 iron, 2 sulfur cluster binding"/>
    <property type="evidence" value="ECO:0007669"/>
    <property type="project" value="TreeGrafter"/>
</dbReference>
<protein>
    <submittedName>
        <fullName evidence="1">Iron-sulfur cluster assembly accessory protein</fullName>
    </submittedName>
</protein>
<dbReference type="GO" id="GO:0016226">
    <property type="term" value="P:iron-sulfur cluster assembly"/>
    <property type="evidence" value="ECO:0007669"/>
    <property type="project" value="TreeGrafter"/>
</dbReference>
<dbReference type="AlphaFoldDB" id="A0A7K0EKV9"/>
<dbReference type="GO" id="GO:0005737">
    <property type="term" value="C:cytoplasm"/>
    <property type="evidence" value="ECO:0007669"/>
    <property type="project" value="TreeGrafter"/>
</dbReference>
<dbReference type="SUPFAM" id="SSF89360">
    <property type="entry name" value="HesB-like domain"/>
    <property type="match status" value="1"/>
</dbReference>
<dbReference type="InterPro" id="IPR035903">
    <property type="entry name" value="HesB-like_dom_sf"/>
</dbReference>
<sequence length="106" mass="11977">MESIENPVRLTPEACEQIRETFRANKIPDTYGLRVGIRGGGCGSSWLLGFDQPGQSDEVFEIDSIRVIIDKKHLLYVFGVEVGFETSEEERGFTIQKPEQTVSNQR</sequence>
<keyword evidence="2" id="KW-1185">Reference proteome</keyword>
<dbReference type="Proteomes" id="UP000441754">
    <property type="component" value="Unassembled WGS sequence"/>
</dbReference>
<evidence type="ECO:0000313" key="1">
    <source>
        <dbReference type="EMBL" id="MRS62415.1"/>
    </source>
</evidence>
<comment type="caution">
    <text evidence="1">The sequence shown here is derived from an EMBL/GenBank/DDBJ whole genome shotgun (WGS) entry which is preliminary data.</text>
</comment>
<dbReference type="PANTHER" id="PTHR10072:SF41">
    <property type="entry name" value="IRON-SULFUR CLUSTER ASSEMBLY 1 HOMOLOG, MITOCHONDRIAL"/>
    <property type="match status" value="1"/>
</dbReference>
<dbReference type="Gene3D" id="2.60.300.12">
    <property type="entry name" value="HesB-like domain"/>
    <property type="match status" value="1"/>
</dbReference>
<gene>
    <name evidence="1" type="ORF">GJJ30_14030</name>
</gene>
<dbReference type="EMBL" id="WJXZ01000007">
    <property type="protein sequence ID" value="MRS62415.1"/>
    <property type="molecule type" value="Genomic_DNA"/>
</dbReference>